<feature type="transmembrane region" description="Helical" evidence="1">
    <location>
        <begin position="119"/>
        <end position="137"/>
    </location>
</feature>
<keyword evidence="3" id="KW-1185">Reference proteome</keyword>
<feature type="transmembrane region" description="Helical" evidence="1">
    <location>
        <begin position="35"/>
        <end position="57"/>
    </location>
</feature>
<keyword evidence="1" id="KW-0812">Transmembrane</keyword>
<name>A0A6G8FGN5_9MICO</name>
<evidence type="ECO:0000313" key="3">
    <source>
        <dbReference type="Proteomes" id="UP000501387"/>
    </source>
</evidence>
<feature type="transmembrane region" description="Helical" evidence="1">
    <location>
        <begin position="64"/>
        <end position="85"/>
    </location>
</feature>
<dbReference type="RefSeq" id="WP_166321150.1">
    <property type="nucleotide sequence ID" value="NZ_CP049934.1"/>
</dbReference>
<protein>
    <submittedName>
        <fullName evidence="2">ABC transporter permease subunit</fullName>
    </submittedName>
</protein>
<dbReference type="Proteomes" id="UP000501387">
    <property type="component" value="Chromosome"/>
</dbReference>
<gene>
    <name evidence="2" type="ORF">G7067_00215</name>
</gene>
<organism evidence="2 3">
    <name type="scientific">Leucobacter insecticola</name>
    <dbReference type="NCBI Taxonomy" id="2714934"/>
    <lineage>
        <taxon>Bacteria</taxon>
        <taxon>Bacillati</taxon>
        <taxon>Actinomycetota</taxon>
        <taxon>Actinomycetes</taxon>
        <taxon>Micrococcales</taxon>
        <taxon>Microbacteriaceae</taxon>
        <taxon>Leucobacter</taxon>
    </lineage>
</organism>
<accession>A0A6G8FGN5</accession>
<reference evidence="2 3" key="1">
    <citation type="submission" date="2020-03" db="EMBL/GenBank/DDBJ databases">
        <title>Leucobacter sp. nov., isolated from beetles.</title>
        <authorList>
            <person name="Hyun D.-W."/>
            <person name="Bae J.-W."/>
        </authorList>
    </citation>
    <scope>NUCLEOTIDE SEQUENCE [LARGE SCALE GENOMIC DNA]</scope>
    <source>
        <strain evidence="2 3">HDW9B</strain>
    </source>
</reference>
<keyword evidence="1" id="KW-0472">Membrane</keyword>
<evidence type="ECO:0000256" key="1">
    <source>
        <dbReference type="SAM" id="Phobius"/>
    </source>
</evidence>
<dbReference type="EMBL" id="CP049934">
    <property type="protein sequence ID" value="QIM15192.1"/>
    <property type="molecule type" value="Genomic_DNA"/>
</dbReference>
<dbReference type="KEGG" id="lins:G7067_00215"/>
<proteinExistence type="predicted"/>
<keyword evidence="1" id="KW-1133">Transmembrane helix</keyword>
<sequence>MDCRPIACGLISAMVTFGIGTLVSAAAPSWTDFVAIIGFSLCLAIPITLIGLALGFVLSKKTALAVSLTVAFSMILLGGISGFPMPQWIEIVSSFLPSGAAGSLTANYLSGSTLNGSNFLVLAGWTVAGLISAVVLYRRDEGRKFR</sequence>
<evidence type="ECO:0000313" key="2">
    <source>
        <dbReference type="EMBL" id="QIM15192.1"/>
    </source>
</evidence>
<dbReference type="AlphaFoldDB" id="A0A6G8FGN5"/>